<evidence type="ECO:0000313" key="1">
    <source>
        <dbReference type="EMBL" id="EZA61116.1"/>
    </source>
</evidence>
<keyword evidence="2" id="KW-1185">Reference proteome</keyword>
<dbReference type="Proteomes" id="UP000053097">
    <property type="component" value="Unassembled WGS sequence"/>
</dbReference>
<reference evidence="1 2" key="1">
    <citation type="journal article" date="2014" name="Curr. Biol.">
        <title>The genome of the clonal raider ant Cerapachys biroi.</title>
        <authorList>
            <person name="Oxley P.R."/>
            <person name="Ji L."/>
            <person name="Fetter-Pruneda I."/>
            <person name="McKenzie S.K."/>
            <person name="Li C."/>
            <person name="Hu H."/>
            <person name="Zhang G."/>
            <person name="Kronauer D.J."/>
        </authorList>
    </citation>
    <scope>NUCLEOTIDE SEQUENCE [LARGE SCALE GENOMIC DNA]</scope>
</reference>
<organism evidence="1 2">
    <name type="scientific">Ooceraea biroi</name>
    <name type="common">Clonal raider ant</name>
    <name type="synonym">Cerapachys biroi</name>
    <dbReference type="NCBI Taxonomy" id="2015173"/>
    <lineage>
        <taxon>Eukaryota</taxon>
        <taxon>Metazoa</taxon>
        <taxon>Ecdysozoa</taxon>
        <taxon>Arthropoda</taxon>
        <taxon>Hexapoda</taxon>
        <taxon>Insecta</taxon>
        <taxon>Pterygota</taxon>
        <taxon>Neoptera</taxon>
        <taxon>Endopterygota</taxon>
        <taxon>Hymenoptera</taxon>
        <taxon>Apocrita</taxon>
        <taxon>Aculeata</taxon>
        <taxon>Formicoidea</taxon>
        <taxon>Formicidae</taxon>
        <taxon>Dorylinae</taxon>
        <taxon>Ooceraea</taxon>
    </lineage>
</organism>
<proteinExistence type="predicted"/>
<gene>
    <name evidence="1" type="ORF">X777_08328</name>
</gene>
<accession>A0A026WZH6</accession>
<dbReference type="AlphaFoldDB" id="A0A026WZH6"/>
<dbReference type="EMBL" id="KK107063">
    <property type="protein sequence ID" value="EZA61116.1"/>
    <property type="molecule type" value="Genomic_DNA"/>
</dbReference>
<name>A0A026WZH6_OOCBI</name>
<protein>
    <submittedName>
        <fullName evidence="1">Uncharacterized protein</fullName>
    </submittedName>
</protein>
<sequence>MMIDPRRTLSSGETYQRRMTGVKLILVNQDELLCRAASRENREKNTLCVRKESPVDRIFSRKD</sequence>
<evidence type="ECO:0000313" key="2">
    <source>
        <dbReference type="Proteomes" id="UP000053097"/>
    </source>
</evidence>